<protein>
    <submittedName>
        <fullName evidence="1">Uncharacterized protein</fullName>
    </submittedName>
</protein>
<gene>
    <name evidence="1" type="ORF">K239x_38590</name>
</gene>
<sequence>MSAFRLYTGVVGFVFAAMSLSPNCLLAGDPWSLGEIEAPLDAGTVGIREVVVVKTTSQFKPMVAVRSLAEGSLWWVLDEGVFRGPNRYEVGVRFGNEQTPTGTCFQVTVLDAKDAASAKKVRAGDSWENLPPGISYSHVITVFTGNNPKATPPIMDSVPATFPATLVSPKPGSTAKRAQSVSWALDVPANDRPSLLVRVAEENSPWWVQSSLRRSTDKKRFSGIARIGNLHTAPGTQFLLMLVRPKSSAAGAALQTGSVLTDTSDYHCSPEFTLTAK</sequence>
<accession>A0A517NXJ8</accession>
<dbReference type="EMBL" id="CP036526">
    <property type="protein sequence ID" value="QDT11857.1"/>
    <property type="molecule type" value="Genomic_DNA"/>
</dbReference>
<reference evidence="1 2" key="1">
    <citation type="submission" date="2019-02" db="EMBL/GenBank/DDBJ databases">
        <title>Deep-cultivation of Planctomycetes and their phenomic and genomic characterization uncovers novel biology.</title>
        <authorList>
            <person name="Wiegand S."/>
            <person name="Jogler M."/>
            <person name="Boedeker C."/>
            <person name="Pinto D."/>
            <person name="Vollmers J."/>
            <person name="Rivas-Marin E."/>
            <person name="Kohn T."/>
            <person name="Peeters S.H."/>
            <person name="Heuer A."/>
            <person name="Rast P."/>
            <person name="Oberbeckmann S."/>
            <person name="Bunk B."/>
            <person name="Jeske O."/>
            <person name="Meyerdierks A."/>
            <person name="Storesund J.E."/>
            <person name="Kallscheuer N."/>
            <person name="Luecker S."/>
            <person name="Lage O.M."/>
            <person name="Pohl T."/>
            <person name="Merkel B.J."/>
            <person name="Hornburger P."/>
            <person name="Mueller R.-W."/>
            <person name="Bruemmer F."/>
            <person name="Labrenz M."/>
            <person name="Spormann A.M."/>
            <person name="Op den Camp H."/>
            <person name="Overmann J."/>
            <person name="Amann R."/>
            <person name="Jetten M.S.M."/>
            <person name="Mascher T."/>
            <person name="Medema M.H."/>
            <person name="Devos D.P."/>
            <person name="Kaster A.-K."/>
            <person name="Ovreas L."/>
            <person name="Rohde M."/>
            <person name="Galperin M.Y."/>
            <person name="Jogler C."/>
        </authorList>
    </citation>
    <scope>NUCLEOTIDE SEQUENCE [LARGE SCALE GENOMIC DNA]</scope>
    <source>
        <strain evidence="1 2">K23_9</strain>
    </source>
</reference>
<dbReference type="Proteomes" id="UP000319817">
    <property type="component" value="Chromosome"/>
</dbReference>
<evidence type="ECO:0000313" key="2">
    <source>
        <dbReference type="Proteomes" id="UP000319817"/>
    </source>
</evidence>
<organism evidence="1 2">
    <name type="scientific">Stieleria marina</name>
    <dbReference type="NCBI Taxonomy" id="1930275"/>
    <lineage>
        <taxon>Bacteria</taxon>
        <taxon>Pseudomonadati</taxon>
        <taxon>Planctomycetota</taxon>
        <taxon>Planctomycetia</taxon>
        <taxon>Pirellulales</taxon>
        <taxon>Pirellulaceae</taxon>
        <taxon>Stieleria</taxon>
    </lineage>
</organism>
<dbReference type="AlphaFoldDB" id="A0A517NXJ8"/>
<evidence type="ECO:0000313" key="1">
    <source>
        <dbReference type="EMBL" id="QDT11857.1"/>
    </source>
</evidence>
<name>A0A517NXJ8_9BACT</name>
<dbReference type="RefSeq" id="WP_145419624.1">
    <property type="nucleotide sequence ID" value="NZ_CP036526.1"/>
</dbReference>
<keyword evidence="2" id="KW-1185">Reference proteome</keyword>
<proteinExistence type="predicted"/>